<evidence type="ECO:0000313" key="2">
    <source>
        <dbReference type="Proteomes" id="UP000765509"/>
    </source>
</evidence>
<sequence length="67" mass="7416">MNSPASPDHTNNSSTLIDIFCRRHLAKIELPKSPPALCSTTPLDTPPDWRNLSYFESNSSVKAPFSN</sequence>
<name>A0A9Q3KT54_9BASI</name>
<protein>
    <submittedName>
        <fullName evidence="1">Uncharacterized protein</fullName>
    </submittedName>
</protein>
<reference evidence="1" key="1">
    <citation type="submission" date="2021-03" db="EMBL/GenBank/DDBJ databases">
        <title>Draft genome sequence of rust myrtle Austropuccinia psidii MF-1, a brazilian biotype.</title>
        <authorList>
            <person name="Quecine M.C."/>
            <person name="Pachon D.M.R."/>
            <person name="Bonatelli M.L."/>
            <person name="Correr F.H."/>
            <person name="Franceschini L.M."/>
            <person name="Leite T.F."/>
            <person name="Margarido G.R.A."/>
            <person name="Almeida C.A."/>
            <person name="Ferrarezi J.A."/>
            <person name="Labate C.A."/>
        </authorList>
    </citation>
    <scope>NUCLEOTIDE SEQUENCE</scope>
    <source>
        <strain evidence="1">MF-1</strain>
    </source>
</reference>
<gene>
    <name evidence="1" type="ORF">O181_127428</name>
</gene>
<organism evidence="1 2">
    <name type="scientific">Austropuccinia psidii MF-1</name>
    <dbReference type="NCBI Taxonomy" id="1389203"/>
    <lineage>
        <taxon>Eukaryota</taxon>
        <taxon>Fungi</taxon>
        <taxon>Dikarya</taxon>
        <taxon>Basidiomycota</taxon>
        <taxon>Pucciniomycotina</taxon>
        <taxon>Pucciniomycetes</taxon>
        <taxon>Pucciniales</taxon>
        <taxon>Sphaerophragmiaceae</taxon>
        <taxon>Austropuccinia</taxon>
    </lineage>
</organism>
<comment type="caution">
    <text evidence="1">The sequence shown here is derived from an EMBL/GenBank/DDBJ whole genome shotgun (WGS) entry which is preliminary data.</text>
</comment>
<feature type="non-terminal residue" evidence="1">
    <location>
        <position position="67"/>
    </location>
</feature>
<accession>A0A9Q3KT54</accession>
<dbReference type="AlphaFoldDB" id="A0A9Q3KT54"/>
<dbReference type="Proteomes" id="UP000765509">
    <property type="component" value="Unassembled WGS sequence"/>
</dbReference>
<dbReference type="EMBL" id="AVOT02128045">
    <property type="protein sequence ID" value="MBW0587713.1"/>
    <property type="molecule type" value="Genomic_DNA"/>
</dbReference>
<evidence type="ECO:0000313" key="1">
    <source>
        <dbReference type="EMBL" id="MBW0587713.1"/>
    </source>
</evidence>
<keyword evidence="2" id="KW-1185">Reference proteome</keyword>
<proteinExistence type="predicted"/>